<proteinExistence type="predicted"/>
<feature type="transmembrane region" description="Helical" evidence="1">
    <location>
        <begin position="37"/>
        <end position="54"/>
    </location>
</feature>
<accession>F8L7U7</accession>
<evidence type="ECO:0000313" key="2">
    <source>
        <dbReference type="EMBL" id="CCB88849.1"/>
    </source>
</evidence>
<reference key="1">
    <citation type="journal article" date="2011" name="Mol. Biol. Evol.">
        <title>Unity in variety -- the pan-genome of the Chlamydiae.</title>
        <authorList>
            <person name="Collingro A."/>
            <person name="Tischler P."/>
            <person name="Weinmaier T."/>
            <person name="Penz T."/>
            <person name="Heinz E."/>
            <person name="Brunham R.C."/>
            <person name="Read T.D."/>
            <person name="Bavoil P.M."/>
            <person name="Sachse K."/>
            <person name="Kahane S."/>
            <person name="Friedman M.G."/>
            <person name="Rattei T."/>
            <person name="Myers G.S.A."/>
            <person name="Horn M."/>
        </authorList>
    </citation>
    <scope>NUCLEOTIDE SEQUENCE</scope>
    <source>
        <strain>Z</strain>
    </source>
</reference>
<organism evidence="2 3">
    <name type="scientific">Simkania negevensis (strain ATCC VR-1471 / DSM 27360 / Z)</name>
    <dbReference type="NCBI Taxonomy" id="331113"/>
    <lineage>
        <taxon>Bacteria</taxon>
        <taxon>Pseudomonadati</taxon>
        <taxon>Chlamydiota</taxon>
        <taxon>Chlamydiia</taxon>
        <taxon>Parachlamydiales</taxon>
        <taxon>Simkaniaceae</taxon>
        <taxon>Simkania</taxon>
    </lineage>
</organism>
<keyword evidence="1" id="KW-0812">Transmembrane</keyword>
<dbReference type="Proteomes" id="UP000000496">
    <property type="component" value="Chromosome gsn.131"/>
</dbReference>
<keyword evidence="1" id="KW-0472">Membrane</keyword>
<dbReference type="STRING" id="331113.SNE_A09720"/>
<dbReference type="OrthoDB" id="9554187at2"/>
<keyword evidence="1" id="KW-1133">Transmembrane helix</keyword>
<dbReference type="EMBL" id="FR872582">
    <property type="protein sequence ID" value="CCB88849.1"/>
    <property type="molecule type" value="Genomic_DNA"/>
</dbReference>
<dbReference type="eggNOG" id="ENOG50336EU">
    <property type="taxonomic scope" value="Bacteria"/>
</dbReference>
<protein>
    <submittedName>
        <fullName evidence="2">Uncharacterized protein</fullName>
    </submittedName>
</protein>
<dbReference type="KEGG" id="sng:SNE_A09720"/>
<evidence type="ECO:0000256" key="1">
    <source>
        <dbReference type="SAM" id="Phobius"/>
    </source>
</evidence>
<sequence>MIFTKLYPFSIFIGIVSAASYFFENKLSRFFHYSERFSYRFFLVTALVVCTLLHRTTASPDTFWNEAKLSEYAKEALSPAAIAFQTGFLSSAATYATTQDVATFIQTFQQTGSQLQDGPDEVIRPIYVGAQGDIERTLAQYFAERKITHLVGIIHTPTPATPLCTRGEISESLVDVSMKEDPKRLYTVMKRPEIIRDYMDKGALLIVAYPQVGLHSRTAEQQAIFQEVREKYPDHLIDLPLDCVEMQKDMVGATYLFRTKEGDWMAFGIMASQANAPDDAKIWGMWFGPIRDPLIYSRVHSVFAYLHSVQSKDLSSLLLDLN</sequence>
<name>F8L7U7_SIMNZ</name>
<dbReference type="AlphaFoldDB" id="F8L7U7"/>
<evidence type="ECO:0000313" key="3">
    <source>
        <dbReference type="Proteomes" id="UP000000496"/>
    </source>
</evidence>
<dbReference type="RefSeq" id="WP_013943316.1">
    <property type="nucleotide sequence ID" value="NC_015713.1"/>
</dbReference>
<feature type="transmembrane region" description="Helical" evidence="1">
    <location>
        <begin position="6"/>
        <end position="25"/>
    </location>
</feature>
<keyword evidence="3" id="KW-1185">Reference proteome</keyword>
<gene>
    <name evidence="2" type="ordered locus">SNE_A09720</name>
</gene>
<dbReference type="HOGENOM" id="CLU_863045_0_0_0"/>
<reference evidence="2 3" key="2">
    <citation type="journal article" date="2011" name="Mol. Biol. Evol.">
        <title>Unity in variety--the pan-genome of the Chlamydiae.</title>
        <authorList>
            <person name="Collingro A."/>
            <person name="Tischler P."/>
            <person name="Weinmaier T."/>
            <person name="Penz T."/>
            <person name="Heinz E."/>
            <person name="Brunham R.C."/>
            <person name="Read T.D."/>
            <person name="Bavoil P.M."/>
            <person name="Sachse K."/>
            <person name="Kahane S."/>
            <person name="Friedman M.G."/>
            <person name="Rattei T."/>
            <person name="Myers G.S."/>
            <person name="Horn M."/>
        </authorList>
    </citation>
    <scope>NUCLEOTIDE SEQUENCE [LARGE SCALE GENOMIC DNA]</scope>
    <source>
        <strain evidence="3">ATCC VR-1471 / Z</strain>
    </source>
</reference>